<dbReference type="Proteomes" id="UP000283469">
    <property type="component" value="Unassembled WGS sequence"/>
</dbReference>
<dbReference type="GO" id="GO:0005829">
    <property type="term" value="C:cytosol"/>
    <property type="evidence" value="ECO:0007669"/>
    <property type="project" value="TreeGrafter"/>
</dbReference>
<evidence type="ECO:0000313" key="4">
    <source>
        <dbReference type="Proteomes" id="UP000283469"/>
    </source>
</evidence>
<keyword evidence="4" id="KW-1185">Reference proteome</keyword>
<sequence length="1103" mass="123491">MEADILRAANFPPRFALDGKVLKNPIRQLLQHEVAHLGSLETVRIGRHEAHVFRISSGDAILLAERRYRADQFSGAIFKCQNLDDFISGRTDEVRGEWQTPAPRQPHLLNSTDNDALTSAVREGWGSAFNFREERRQGNEVTETGLRPPQIGALFGVLSHWKASNLPATVVMPTGTGKTETMLALLARERLGRLLVIVPTGALRDQIGDKFLKMGLLKDLGVLDPAAPFPAVGYLQHKPKSPAEVDDIFSRCNVIVTTMAIAGQCSDAVQRRMAEVCSHLFIDEAHHISARTWEAFRGQFSQKPIVQFTATPFRNDNKHVDGRVVFNYPLRKAQAEGYFKEIRFLPVDELDLVEADQAIAETALAQLSADLARGYSHIVMARCDSIPRAKKIHALYEELAPEHSPIVLHNEVSAGETKELLAKLRNADSKIVVCVDMLGEGFDLPELKIAAVHDPHKSLAITLQFTGRFTRFRSDLGDATMIANIADPGVSEALQDLYAEDADWNSLLRDLSEGANTRQTRRSEFLDAFQDVPETVALRNIFPKMSAVVYRAKASRWRPERALSAMGNTEIYAGPTVNERYKVLLFITREHESVVWGDVRDIRNTEWHLYLAHWDEGRKLLYINSSNKGSMHEELARAICGDDVNLIKGELVFRSLHNINRLVLTNLGLSDVINERLRFSMHVGADISDALPDALRTNKRKSNLFAHGYEEGKRVTVGCSQKGRVWSMSTAEDLASWVDWCHGMGAKLRDDAISTRDVFTNVILPVEIKERPALVPLLVDWPEDFLKRSEDAITIIIDGEQVPFYEAELRVLTFKAEGPILFRVATPSKFADYNVKFTPDSVEYEPTGGFSAEVRIGRTTRPLGEWFRKEPPAIRFENGGYLEGTELFVPPHGAGRKPFDKGKIDAWNWSGVDISKESQDLEKRPDSIQRRVLDRLLADLPVDAFPIIFDDDGSGEAADIVCIGTRDGRLLVHLYHCKFSSGSSPGARVGDLYEVCGQAQRSAHWRGTVEELFKHLRRRDEVRKNRLGKAGAAHVTRFERGDLKALRELGKQAKLLMPELTVHIVQPGLSKDELNTKQLELLGATELYLMDTAAIQLQVIASD</sequence>
<dbReference type="CDD" id="cd18785">
    <property type="entry name" value="SF2_C"/>
    <property type="match status" value="1"/>
</dbReference>
<dbReference type="InterPro" id="IPR001650">
    <property type="entry name" value="Helicase_C-like"/>
</dbReference>
<dbReference type="InterPro" id="IPR014001">
    <property type="entry name" value="Helicase_ATP-bd"/>
</dbReference>
<evidence type="ECO:0000259" key="2">
    <source>
        <dbReference type="PROSITE" id="PS51194"/>
    </source>
</evidence>
<evidence type="ECO:0000259" key="1">
    <source>
        <dbReference type="PROSITE" id="PS51192"/>
    </source>
</evidence>
<keyword evidence="3" id="KW-0347">Helicase</keyword>
<dbReference type="GO" id="GO:0003677">
    <property type="term" value="F:DNA binding"/>
    <property type="evidence" value="ECO:0007669"/>
    <property type="project" value="InterPro"/>
</dbReference>
<dbReference type="AlphaFoldDB" id="A0A418YN21"/>
<keyword evidence="3" id="KW-0547">Nucleotide-binding</keyword>
<dbReference type="Pfam" id="PF00271">
    <property type="entry name" value="Helicase_C"/>
    <property type="match status" value="1"/>
</dbReference>
<feature type="domain" description="Helicase C-terminal" evidence="2">
    <location>
        <begin position="363"/>
        <end position="533"/>
    </location>
</feature>
<evidence type="ECO:0000313" key="3">
    <source>
        <dbReference type="EMBL" id="RJG52584.1"/>
    </source>
</evidence>
<dbReference type="CDD" id="cd17926">
    <property type="entry name" value="DEXHc_RE"/>
    <property type="match status" value="1"/>
</dbReference>
<proteinExistence type="predicted"/>
<dbReference type="RefSeq" id="WP_119749266.1">
    <property type="nucleotide sequence ID" value="NZ_QVRA01000024.1"/>
</dbReference>
<name>A0A418YN21_9SPHN</name>
<dbReference type="PANTHER" id="PTHR47396">
    <property type="entry name" value="TYPE I RESTRICTION ENZYME ECOKI R PROTEIN"/>
    <property type="match status" value="1"/>
</dbReference>
<dbReference type="SMART" id="SM00490">
    <property type="entry name" value="HELICc"/>
    <property type="match status" value="1"/>
</dbReference>
<dbReference type="GO" id="GO:0004386">
    <property type="term" value="F:helicase activity"/>
    <property type="evidence" value="ECO:0007669"/>
    <property type="project" value="UniProtKB-KW"/>
</dbReference>
<dbReference type="SMART" id="SM00487">
    <property type="entry name" value="DEXDc"/>
    <property type="match status" value="1"/>
</dbReference>
<dbReference type="Gene3D" id="3.40.50.300">
    <property type="entry name" value="P-loop containing nucleotide triphosphate hydrolases"/>
    <property type="match status" value="2"/>
</dbReference>
<dbReference type="PROSITE" id="PS51194">
    <property type="entry name" value="HELICASE_CTER"/>
    <property type="match status" value="1"/>
</dbReference>
<keyword evidence="3" id="KW-0378">Hydrolase</keyword>
<reference evidence="3 4" key="1">
    <citation type="submission" date="2018-08" db="EMBL/GenBank/DDBJ databases">
        <title>Sphingobium sp. EO9.</title>
        <authorList>
            <person name="Park Y."/>
            <person name="Kim K.H."/>
            <person name="Jeon C.O."/>
        </authorList>
    </citation>
    <scope>NUCLEOTIDE SEQUENCE [LARGE SCALE GENOMIC DNA]</scope>
    <source>
        <strain evidence="3 4">EO9</strain>
    </source>
</reference>
<comment type="caution">
    <text evidence="3">The sequence shown here is derived from an EMBL/GenBank/DDBJ whole genome shotgun (WGS) entry which is preliminary data.</text>
</comment>
<protein>
    <submittedName>
        <fullName evidence="3">Helicase</fullName>
    </submittedName>
</protein>
<dbReference type="InterPro" id="IPR050742">
    <property type="entry name" value="Helicase_Restrict-Modif_Enz"/>
</dbReference>
<gene>
    <name evidence="3" type="ORF">D0Z70_19245</name>
</gene>
<dbReference type="Pfam" id="PF04851">
    <property type="entry name" value="ResIII"/>
    <property type="match status" value="1"/>
</dbReference>
<dbReference type="GO" id="GO:0005524">
    <property type="term" value="F:ATP binding"/>
    <property type="evidence" value="ECO:0007669"/>
    <property type="project" value="InterPro"/>
</dbReference>
<feature type="domain" description="Helicase ATP-binding" evidence="1">
    <location>
        <begin position="159"/>
        <end position="330"/>
    </location>
</feature>
<dbReference type="InterPro" id="IPR006935">
    <property type="entry name" value="Helicase/UvrB_N"/>
</dbReference>
<dbReference type="PANTHER" id="PTHR47396:SF1">
    <property type="entry name" value="ATP-DEPENDENT HELICASE IRC3-RELATED"/>
    <property type="match status" value="1"/>
</dbReference>
<dbReference type="EMBL" id="QVRA01000024">
    <property type="protein sequence ID" value="RJG52584.1"/>
    <property type="molecule type" value="Genomic_DNA"/>
</dbReference>
<keyword evidence="3" id="KW-0067">ATP-binding</keyword>
<accession>A0A418YN21</accession>
<dbReference type="InterPro" id="IPR027417">
    <property type="entry name" value="P-loop_NTPase"/>
</dbReference>
<dbReference type="OrthoDB" id="5194627at2"/>
<dbReference type="PROSITE" id="PS51192">
    <property type="entry name" value="HELICASE_ATP_BIND_1"/>
    <property type="match status" value="1"/>
</dbReference>
<organism evidence="3 4">
    <name type="scientific">Sphingobium terrigena</name>
    <dbReference type="NCBI Taxonomy" id="2304063"/>
    <lineage>
        <taxon>Bacteria</taxon>
        <taxon>Pseudomonadati</taxon>
        <taxon>Pseudomonadota</taxon>
        <taxon>Alphaproteobacteria</taxon>
        <taxon>Sphingomonadales</taxon>
        <taxon>Sphingomonadaceae</taxon>
        <taxon>Sphingobium</taxon>
    </lineage>
</organism>
<dbReference type="SUPFAM" id="SSF52540">
    <property type="entry name" value="P-loop containing nucleoside triphosphate hydrolases"/>
    <property type="match status" value="1"/>
</dbReference>
<dbReference type="GO" id="GO:0016787">
    <property type="term" value="F:hydrolase activity"/>
    <property type="evidence" value="ECO:0007669"/>
    <property type="project" value="InterPro"/>
</dbReference>